<proteinExistence type="predicted"/>
<evidence type="ECO:0000313" key="4">
    <source>
        <dbReference type="Proteomes" id="UP000515203"/>
    </source>
</evidence>
<dbReference type="OrthoDB" id="414826at2759"/>
<dbReference type="PANTHER" id="PTHR10334">
    <property type="entry name" value="CYSTEINE-RICH SECRETORY PROTEIN-RELATED"/>
    <property type="match status" value="1"/>
</dbReference>
<evidence type="ECO:0000313" key="5">
    <source>
        <dbReference type="RefSeq" id="XP_023570733.1"/>
    </source>
</evidence>
<dbReference type="InterPro" id="IPR014044">
    <property type="entry name" value="CAP_dom"/>
</dbReference>
<evidence type="ECO:0000256" key="2">
    <source>
        <dbReference type="SAM" id="SignalP"/>
    </source>
</evidence>
<dbReference type="Pfam" id="PF00188">
    <property type="entry name" value="CAP"/>
    <property type="match status" value="1"/>
</dbReference>
<dbReference type="GeneID" id="101585428"/>
<dbReference type="InterPro" id="IPR035940">
    <property type="entry name" value="CAP_sf"/>
</dbReference>
<dbReference type="Proteomes" id="UP000515203">
    <property type="component" value="Unplaced"/>
</dbReference>
<accession>A0A6P6EFF4</accession>
<feature type="chain" id="PRO_5028057503" evidence="2">
    <location>
        <begin position="24"/>
        <end position="436"/>
    </location>
</feature>
<organism evidence="4 5">
    <name type="scientific">Octodon degus</name>
    <name type="common">Degu</name>
    <name type="synonym">Sciurus degus</name>
    <dbReference type="NCBI Taxonomy" id="10160"/>
    <lineage>
        <taxon>Eukaryota</taxon>
        <taxon>Metazoa</taxon>
        <taxon>Chordata</taxon>
        <taxon>Craniata</taxon>
        <taxon>Vertebrata</taxon>
        <taxon>Euteleostomi</taxon>
        <taxon>Mammalia</taxon>
        <taxon>Eutheria</taxon>
        <taxon>Euarchontoglires</taxon>
        <taxon>Glires</taxon>
        <taxon>Rodentia</taxon>
        <taxon>Hystricomorpha</taxon>
        <taxon>Octodontidae</taxon>
        <taxon>Octodon</taxon>
    </lineage>
</organism>
<protein>
    <submittedName>
        <fullName evidence="5">Peptidase inhibitor R3HDML</fullName>
    </submittedName>
</protein>
<feature type="signal peptide" evidence="2">
    <location>
        <begin position="1"/>
        <end position="23"/>
    </location>
</feature>
<evidence type="ECO:0000256" key="1">
    <source>
        <dbReference type="SAM" id="MobiDB-lite"/>
    </source>
</evidence>
<dbReference type="InParanoid" id="A0A6P6EFF4"/>
<name>A0A6P6EFF4_OCTDE</name>
<keyword evidence="4" id="KW-1185">Reference proteome</keyword>
<dbReference type="CTD" id="140902"/>
<reference evidence="5" key="1">
    <citation type="submission" date="2025-08" db="UniProtKB">
        <authorList>
            <consortium name="RefSeq"/>
        </authorList>
    </citation>
    <scope>IDENTIFICATION</scope>
</reference>
<dbReference type="AlphaFoldDB" id="A0A6P6EFF4"/>
<feature type="domain" description="SCP" evidence="3">
    <location>
        <begin position="61"/>
        <end position="244"/>
    </location>
</feature>
<dbReference type="PRINTS" id="PR00837">
    <property type="entry name" value="V5TPXLIKE"/>
</dbReference>
<keyword evidence="2" id="KW-0732">Signal</keyword>
<dbReference type="SMART" id="SM00198">
    <property type="entry name" value="SCP"/>
    <property type="match status" value="1"/>
</dbReference>
<gene>
    <name evidence="5" type="primary">R3hdml</name>
</gene>
<feature type="region of interest" description="Disordered" evidence="1">
    <location>
        <begin position="366"/>
        <end position="406"/>
    </location>
</feature>
<dbReference type="InterPro" id="IPR001283">
    <property type="entry name" value="CRISP-related"/>
</dbReference>
<evidence type="ECO:0000259" key="3">
    <source>
        <dbReference type="SMART" id="SM00198"/>
    </source>
</evidence>
<dbReference type="Gene3D" id="3.40.33.10">
    <property type="entry name" value="CAP"/>
    <property type="match status" value="1"/>
</dbReference>
<dbReference type="RefSeq" id="XP_023570733.1">
    <property type="nucleotide sequence ID" value="XM_023714965.1"/>
</dbReference>
<sequence length="436" mass="47830">MLLLPSTVGLAGLILWAGQMVDASMIPNATVTLAQLEGIAVRPLSGLGVPRSRRKRHLSALDITALLDYHNQIRASVHPPAANMEYMAWASSLHGGCWPSEHPCEASAALLILVLSMRSPREESEVIHPSNLPSKVGYRAIFPPSLSFFLVPDPSRYTSVLDLVKMWANERQDYSFPAPSDCNPHCPWHCRGPVCTHYTQMVWASSNRLGCAIHTCDSINVWGSTWYQASYLVCNYASKGNWLGQAPYKMGIPCSACPRSYEGSSCYNNMCFHGPNSNQFLRSKPSRRFRALPVWLLAFSVRKVNSYPIEDESGKGSREKRAEMRRINKITGWWQLASLTAFLVDWLLVAPLLLAVGSGSSMPPGDPLGCSLGHGQRERAPRGPSRGSLWNPHTGSSQLTIVSGGKTGESVEERCVTVGGKRADLCRDGEEPPGPQ</sequence>
<dbReference type="SUPFAM" id="SSF55797">
    <property type="entry name" value="PR-1-like"/>
    <property type="match status" value="1"/>
</dbReference>
<feature type="compositionally biased region" description="Polar residues" evidence="1">
    <location>
        <begin position="391"/>
        <end position="401"/>
    </location>
</feature>